<feature type="domain" description="Transglutaminase-like" evidence="2">
    <location>
        <begin position="485"/>
        <end position="555"/>
    </location>
</feature>
<feature type="transmembrane region" description="Helical" evidence="1">
    <location>
        <begin position="113"/>
        <end position="132"/>
    </location>
</feature>
<accession>A0A1H2RN90</accession>
<reference evidence="3 4" key="1">
    <citation type="submission" date="2016-10" db="EMBL/GenBank/DDBJ databases">
        <authorList>
            <person name="de Groot N.N."/>
        </authorList>
    </citation>
    <scope>NUCLEOTIDE SEQUENCE [LARGE SCALE GENOMIC DNA]</scope>
    <source>
        <strain evidence="3 4">DSM 23310</strain>
    </source>
</reference>
<feature type="transmembrane region" description="Helical" evidence="1">
    <location>
        <begin position="61"/>
        <end position="79"/>
    </location>
</feature>
<keyword evidence="1" id="KW-0472">Membrane</keyword>
<dbReference type="AlphaFoldDB" id="A0A1H2RN90"/>
<keyword evidence="3" id="KW-0378">Hydrolase</keyword>
<dbReference type="InterPro" id="IPR038765">
    <property type="entry name" value="Papain-like_cys_pep_sf"/>
</dbReference>
<organism evidence="3 4">
    <name type="scientific">Tepidimicrobium xylanilyticum</name>
    <dbReference type="NCBI Taxonomy" id="1123352"/>
    <lineage>
        <taxon>Bacteria</taxon>
        <taxon>Bacillati</taxon>
        <taxon>Bacillota</taxon>
        <taxon>Tissierellia</taxon>
        <taxon>Tissierellales</taxon>
        <taxon>Tepidimicrobiaceae</taxon>
        <taxon>Tepidimicrobium</taxon>
    </lineage>
</organism>
<feature type="transmembrane region" description="Helical" evidence="1">
    <location>
        <begin position="161"/>
        <end position="180"/>
    </location>
</feature>
<dbReference type="Proteomes" id="UP000198828">
    <property type="component" value="Unassembled WGS sequence"/>
</dbReference>
<dbReference type="OrthoDB" id="9804872at2"/>
<dbReference type="Pfam" id="PF01841">
    <property type="entry name" value="Transglut_core"/>
    <property type="match status" value="1"/>
</dbReference>
<proteinExistence type="predicted"/>
<dbReference type="GO" id="GO:0006508">
    <property type="term" value="P:proteolysis"/>
    <property type="evidence" value="ECO:0007669"/>
    <property type="project" value="UniProtKB-KW"/>
</dbReference>
<evidence type="ECO:0000256" key="1">
    <source>
        <dbReference type="SAM" id="Phobius"/>
    </source>
</evidence>
<dbReference type="SUPFAM" id="SSF54001">
    <property type="entry name" value="Cysteine proteinases"/>
    <property type="match status" value="1"/>
</dbReference>
<dbReference type="Gene3D" id="3.10.620.30">
    <property type="match status" value="1"/>
</dbReference>
<keyword evidence="4" id="KW-1185">Reference proteome</keyword>
<dbReference type="RefSeq" id="WP_093750341.1">
    <property type="nucleotide sequence ID" value="NZ_FNNG01000001.1"/>
</dbReference>
<keyword evidence="1" id="KW-0812">Transmembrane</keyword>
<feature type="transmembrane region" description="Helical" evidence="1">
    <location>
        <begin position="200"/>
        <end position="219"/>
    </location>
</feature>
<dbReference type="InterPro" id="IPR052901">
    <property type="entry name" value="Bact_TGase-like"/>
</dbReference>
<dbReference type="SMART" id="SM00460">
    <property type="entry name" value="TGc"/>
    <property type="match status" value="1"/>
</dbReference>
<feature type="transmembrane region" description="Helical" evidence="1">
    <location>
        <begin position="139"/>
        <end position="155"/>
    </location>
</feature>
<gene>
    <name evidence="3" type="ORF">SAMN05660923_00417</name>
</gene>
<dbReference type="EMBL" id="FNNG01000001">
    <property type="protein sequence ID" value="SDW20650.1"/>
    <property type="molecule type" value="Genomic_DNA"/>
</dbReference>
<name>A0A1H2RN90_9FIRM</name>
<sequence length="761" mass="89295">MVKLVLNRKLAKNLLYSLIVFSLAYLFGMPIGIKLNIFSQLLMVTLISTLVSFFILNPLSIYFLIFLTFISTIIVSRFFPSCMKVFIEKTTHLFSNIYYHIRDLKVIAPENRLPFWGILIILLSIYTGMIILKNRKTTFLLPLYIGGFLYYWYLYYDQAYWMMALFLFLFLILLGLERYFKEINGIKFKNNIDFEKLYNLWSKTTLKYGIIIVMLSLIIPKSSYSIHWPWLENRIESFFPGIINLRSTNTQSKKYIKAGLFDFSKTGFQKESSRLGGPVVLDNTLVMTIYGEGPFYLRGNIKHMYTGYSWVKVQNIKESFKLGEDFSKIPLEIKKRYFNSTSIKITYESFASQTLFSPYKGYIVNFEDNAHNIEVDYDGELFFPPGVYSKESYKLEVLTPLNYNSLIDLGIDEKRENLPNLSLYLQIPEDKITAETVELVKEIVKDKETDLEKALALEDYLRNNYNYNLEVKEVPINQEFIHHFLFESKEGYCTYFATALAIMLRIEGIPTRYVEGYLAHESIDKGIYQVKNSHAHAWVEAFIEPIGWMTLDPTPAYPPIDRTNTSPAIETETMERLPEDFDVLDKSLWVNLEISRGEINGDLKESKIQNNTSKNRWYKHIKNLPTILMSLILFAMTMKLITRYLKIKIKNARVKKLPNKERVIYLYDEIVRLAGLMGCSQESGETHYEYANRLHYNYNLFTAEKDIREITGIFVRNKYGNFPTTNEDVIELERYKDTIAARIKRHIGIKDYYYGIYFKRN</sequence>
<dbReference type="GO" id="GO:0008233">
    <property type="term" value="F:peptidase activity"/>
    <property type="evidence" value="ECO:0007669"/>
    <property type="project" value="UniProtKB-KW"/>
</dbReference>
<dbReference type="PANTHER" id="PTHR42736">
    <property type="entry name" value="PROTEIN-GLUTAMINE GAMMA-GLUTAMYLTRANSFERASE"/>
    <property type="match status" value="1"/>
</dbReference>
<feature type="transmembrane region" description="Helical" evidence="1">
    <location>
        <begin position="13"/>
        <end position="31"/>
    </location>
</feature>
<protein>
    <submittedName>
        <fullName evidence="3">Transglutaminase-like enzyme, putative cysteine protease</fullName>
    </submittedName>
</protein>
<evidence type="ECO:0000313" key="4">
    <source>
        <dbReference type="Proteomes" id="UP000198828"/>
    </source>
</evidence>
<feature type="transmembrane region" description="Helical" evidence="1">
    <location>
        <begin position="37"/>
        <end position="56"/>
    </location>
</feature>
<keyword evidence="1" id="KW-1133">Transmembrane helix</keyword>
<feature type="transmembrane region" description="Helical" evidence="1">
    <location>
        <begin position="624"/>
        <end position="645"/>
    </location>
</feature>
<keyword evidence="3" id="KW-0645">Protease</keyword>
<evidence type="ECO:0000259" key="2">
    <source>
        <dbReference type="SMART" id="SM00460"/>
    </source>
</evidence>
<evidence type="ECO:0000313" key="3">
    <source>
        <dbReference type="EMBL" id="SDW20650.1"/>
    </source>
</evidence>
<dbReference type="PANTHER" id="PTHR42736:SF1">
    <property type="entry name" value="PROTEIN-GLUTAMINE GAMMA-GLUTAMYLTRANSFERASE"/>
    <property type="match status" value="1"/>
</dbReference>
<dbReference type="InterPro" id="IPR002931">
    <property type="entry name" value="Transglutaminase-like"/>
</dbReference>